<evidence type="ECO:0000313" key="2">
    <source>
        <dbReference type="Proteomes" id="UP001497457"/>
    </source>
</evidence>
<dbReference type="InterPro" id="IPR045056">
    <property type="entry name" value="Nop56/Nop58"/>
</dbReference>
<reference evidence="1 2" key="2">
    <citation type="submission" date="2024-10" db="EMBL/GenBank/DDBJ databases">
        <authorList>
            <person name="Ryan C."/>
        </authorList>
    </citation>
    <scope>NUCLEOTIDE SEQUENCE [LARGE SCALE GENOMIC DNA]</scope>
</reference>
<organism evidence="1 2">
    <name type="scientific">Urochloa decumbens</name>
    <dbReference type="NCBI Taxonomy" id="240449"/>
    <lineage>
        <taxon>Eukaryota</taxon>
        <taxon>Viridiplantae</taxon>
        <taxon>Streptophyta</taxon>
        <taxon>Embryophyta</taxon>
        <taxon>Tracheophyta</taxon>
        <taxon>Spermatophyta</taxon>
        <taxon>Magnoliopsida</taxon>
        <taxon>Liliopsida</taxon>
        <taxon>Poales</taxon>
        <taxon>Poaceae</taxon>
        <taxon>PACMAD clade</taxon>
        <taxon>Panicoideae</taxon>
        <taxon>Panicodae</taxon>
        <taxon>Paniceae</taxon>
        <taxon>Melinidinae</taxon>
        <taxon>Urochloa</taxon>
    </lineage>
</organism>
<dbReference type="EMBL" id="OZ075120">
    <property type="protein sequence ID" value="CAL4895568.1"/>
    <property type="molecule type" value="Genomic_DNA"/>
</dbReference>
<dbReference type="Proteomes" id="UP001497457">
    <property type="component" value="Chromosome 10rd"/>
</dbReference>
<name>A0ABC8VRL7_9POAL</name>
<dbReference type="AlphaFoldDB" id="A0ABC8VRL7"/>
<evidence type="ECO:0000313" key="1">
    <source>
        <dbReference type="EMBL" id="CAL4895568.1"/>
    </source>
</evidence>
<proteinExistence type="predicted"/>
<protein>
    <submittedName>
        <fullName evidence="1">Uncharacterized protein</fullName>
    </submittedName>
</protein>
<keyword evidence="2" id="KW-1185">Reference proteome</keyword>
<accession>A0ABC8VRL7</accession>
<gene>
    <name evidence="1" type="ORF">URODEC1_LOCUS6115</name>
</gene>
<dbReference type="PANTHER" id="PTHR10894:SF24">
    <property type="entry name" value="OS02G0511800 PROTEIN"/>
    <property type="match status" value="1"/>
</dbReference>
<dbReference type="PANTHER" id="PTHR10894">
    <property type="entry name" value="NUCLEOLAR PROTEIN 5 NUCLEOLAR PROTEIN NOP5 NOP58"/>
    <property type="match status" value="1"/>
</dbReference>
<reference evidence="2" key="1">
    <citation type="submission" date="2024-06" db="EMBL/GenBank/DDBJ databases">
        <authorList>
            <person name="Ryan C."/>
        </authorList>
    </citation>
    <scope>NUCLEOTIDE SEQUENCE [LARGE SCALE GENOMIC DNA]</scope>
</reference>
<sequence>MGEIVAVKVLFETSSGFAIFCFDGGFLNEANAIETLWTHFVSKTTASLAVLPLGFEMFENKSDAINPISGIDERLTRMIRNGGLGRHFLITCQYDEAVLEVMWGLKTSCILYCPKRNQS</sequence>